<accession>A0A2A5WKK5</accession>
<keyword evidence="2 6" id="KW-0547">Nucleotide-binding</keyword>
<keyword evidence="1 6" id="KW-0004">4Fe-4S</keyword>
<dbReference type="Pfam" id="PF13307">
    <property type="entry name" value="Helicase_C_2"/>
    <property type="match status" value="1"/>
</dbReference>
<comment type="function">
    <text evidence="6">DNA-dependent ATPase and 5'-3' DNA helicase. Unwinds D-loops, R-loops, forked DNA and G-quadruplex DNA.</text>
</comment>
<gene>
    <name evidence="6" type="primary">dinG</name>
    <name evidence="8" type="ORF">CNE99_08720</name>
</gene>
<feature type="binding site" evidence="6">
    <location>
        <position position="207"/>
    </location>
    <ligand>
        <name>[4Fe-4S] cluster</name>
        <dbReference type="ChEBI" id="CHEBI:49883"/>
    </ligand>
</feature>
<dbReference type="GO" id="GO:0016887">
    <property type="term" value="F:ATP hydrolysis activity"/>
    <property type="evidence" value="ECO:0007669"/>
    <property type="project" value="RHEA"/>
</dbReference>
<dbReference type="GO" id="GO:0005524">
    <property type="term" value="F:ATP binding"/>
    <property type="evidence" value="ECO:0007669"/>
    <property type="project" value="UniProtKB-UniRule"/>
</dbReference>
<dbReference type="GO" id="GO:0046872">
    <property type="term" value="F:metal ion binding"/>
    <property type="evidence" value="ECO:0007669"/>
    <property type="project" value="UniProtKB-KW"/>
</dbReference>
<dbReference type="FunFam" id="3.40.50.300:FF:000437">
    <property type="entry name" value="ATP-dependent DNA helicase DinG"/>
    <property type="match status" value="1"/>
</dbReference>
<dbReference type="Gene3D" id="3.40.50.300">
    <property type="entry name" value="P-loop containing nucleotide triphosphate hydrolases"/>
    <property type="match status" value="2"/>
</dbReference>
<feature type="binding site" evidence="6">
    <location>
        <position position="202"/>
    </location>
    <ligand>
        <name>[4Fe-4S] cluster</name>
        <dbReference type="ChEBI" id="CHEBI:49883"/>
    </ligand>
</feature>
<dbReference type="GO" id="GO:0006281">
    <property type="term" value="P:DNA repair"/>
    <property type="evidence" value="ECO:0007669"/>
    <property type="project" value="TreeGrafter"/>
</dbReference>
<dbReference type="InterPro" id="IPR027417">
    <property type="entry name" value="P-loop_NTPase"/>
</dbReference>
<dbReference type="PANTHER" id="PTHR11472:SF59">
    <property type="entry name" value="ATP-DEPENDENT DNA HELICASE DING"/>
    <property type="match status" value="1"/>
</dbReference>
<dbReference type="InterPro" id="IPR039000">
    <property type="entry name" value="DinG_proteobact"/>
</dbReference>
<dbReference type="PROSITE" id="PS51193">
    <property type="entry name" value="HELICASE_ATP_BIND_2"/>
    <property type="match status" value="1"/>
</dbReference>
<keyword evidence="4 6" id="KW-0067">ATP-binding</keyword>
<dbReference type="EC" id="5.6.2.3" evidence="6"/>
<keyword evidence="6 8" id="KW-0347">Helicase</keyword>
<comment type="similarity">
    <text evidence="6">Belongs to the helicase family. DinG subfamily. Type 1 sub-subfamily.</text>
</comment>
<protein>
    <recommendedName>
        <fullName evidence="6">ATP-dependent DNA helicase DinG</fullName>
        <ecNumber evidence="6">5.6.2.3</ecNumber>
    </recommendedName>
    <alternativeName>
        <fullName evidence="6">DNA 5'-3' helicase DinG</fullName>
    </alternativeName>
</protein>
<dbReference type="AlphaFoldDB" id="A0A2A5WKK5"/>
<evidence type="ECO:0000313" key="9">
    <source>
        <dbReference type="Proteomes" id="UP000219327"/>
    </source>
</evidence>
<dbReference type="InterPro" id="IPR045028">
    <property type="entry name" value="DinG/Rad3-like"/>
</dbReference>
<organism evidence="8 9">
    <name type="scientific">OM182 bacterium MED-G24</name>
    <dbReference type="NCBI Taxonomy" id="1986255"/>
    <lineage>
        <taxon>Bacteria</taxon>
        <taxon>Pseudomonadati</taxon>
        <taxon>Pseudomonadota</taxon>
        <taxon>Gammaproteobacteria</taxon>
        <taxon>OMG group</taxon>
        <taxon>OM182 clade</taxon>
    </lineage>
</organism>
<dbReference type="HAMAP" id="MF_02205">
    <property type="entry name" value="DinG_proteobact"/>
    <property type="match status" value="1"/>
</dbReference>
<feature type="domain" description="Helicase ATP-binding" evidence="7">
    <location>
        <begin position="15"/>
        <end position="327"/>
    </location>
</feature>
<proteinExistence type="inferred from homology"/>
<dbReference type="Proteomes" id="UP000219327">
    <property type="component" value="Unassembled WGS sequence"/>
</dbReference>
<keyword evidence="6" id="KW-0411">Iron-sulfur</keyword>
<keyword evidence="3 6" id="KW-0378">Hydrolase</keyword>
<evidence type="ECO:0000313" key="8">
    <source>
        <dbReference type="EMBL" id="PDH37050.1"/>
    </source>
</evidence>
<keyword evidence="6" id="KW-0413">Isomerase</keyword>
<evidence type="ECO:0000256" key="5">
    <source>
        <dbReference type="ARBA" id="ARBA00023125"/>
    </source>
</evidence>
<sequence>MLSDELKLEIQSAYRQLLDNKGYSPRWCQRQMVADIANTLGNVEVDEDGGRISQEAVTVIEAGTGTGKTVAYGVSALPLAKALDKRLVIATATIALQEQIVGKDLPDLREESGLDFSFALAKGRRRYLCLSRLDRLLQEHGGQNRLLPLYDDEFETDGDYQVLYESMLDRYGRGEWDGDRDSWPSELEAAAWMPVSTDHSQCTGRQCTFYENCVFYRAREQIYRVDCIVTNQDLVLSDLLMGGGVVLPDPEDTIYIFDEGHHLPRKAIEHLSSFVALDSTSDWLATLPDILQRLQAETGDQAVLYDGRYVQWIEDLQVDLGRLKQSLLLILEDAGGRQYRFPNGQVPGTIREFSDALAGVLNGLHERVAAVVNDLEQRLADSEGDDQLEYWLALIGGAASRLEGAVTLLRSWAVKDGDDAPPMARWFSVRDNDDVSASSSPVAVRDDLHELLWTRAFGAVVTSATLSVGGDFRRYALESGVPQKTLFRALPSPFRYEEQAELNVPALTADPRDADAHTEMVSEMLPALCEGCRGVLVLFTSWRQMLAVKDMLSGEMADRVMAQGDQSRAEIISRHRERVDDDRPSVIFGLASFAEGVDLPGEYCDHVIVAKIPFAVPDDPVGATLCEWIDAQGGNSFSEVMIPDAAIRMVQACGRLIRTETDTGRVTILDRRLVTQRYGETLLSALPPFRRVINR</sequence>
<evidence type="ECO:0000256" key="2">
    <source>
        <dbReference type="ARBA" id="ARBA00022741"/>
    </source>
</evidence>
<dbReference type="GO" id="GO:0033677">
    <property type="term" value="F:DNA/RNA helicase activity"/>
    <property type="evidence" value="ECO:0007669"/>
    <property type="project" value="TreeGrafter"/>
</dbReference>
<dbReference type="InterPro" id="IPR014013">
    <property type="entry name" value="Helic_SF1/SF2_ATP-bd_DinG/Rad3"/>
</dbReference>
<dbReference type="InterPro" id="IPR006555">
    <property type="entry name" value="ATP-dep_Helicase_C"/>
</dbReference>
<dbReference type="GO" id="GO:0043139">
    <property type="term" value="F:5'-3' DNA helicase activity"/>
    <property type="evidence" value="ECO:0007669"/>
    <property type="project" value="UniProtKB-UniRule"/>
</dbReference>
<evidence type="ECO:0000256" key="4">
    <source>
        <dbReference type="ARBA" id="ARBA00022840"/>
    </source>
</evidence>
<dbReference type="GO" id="GO:0003677">
    <property type="term" value="F:DNA binding"/>
    <property type="evidence" value="ECO:0007669"/>
    <property type="project" value="UniProtKB-UniRule"/>
</dbReference>
<dbReference type="GO" id="GO:0051539">
    <property type="term" value="F:4 iron, 4 sulfur cluster binding"/>
    <property type="evidence" value="ECO:0007669"/>
    <property type="project" value="UniProtKB-UniRule"/>
</dbReference>
<comment type="caution">
    <text evidence="8">The sequence shown here is derived from an EMBL/GenBank/DDBJ whole genome shotgun (WGS) entry which is preliminary data.</text>
</comment>
<feature type="binding site" evidence="6">
    <location>
        <position position="129"/>
    </location>
    <ligand>
        <name>[4Fe-4S] cluster</name>
        <dbReference type="ChEBI" id="CHEBI:49883"/>
    </ligand>
</feature>
<dbReference type="NCBIfam" id="NF008729">
    <property type="entry name" value="PRK11747.1"/>
    <property type="match status" value="1"/>
</dbReference>
<comment type="catalytic activity">
    <reaction evidence="6">
        <text>ATP + H2O = ADP + phosphate + H(+)</text>
        <dbReference type="Rhea" id="RHEA:13065"/>
        <dbReference type="ChEBI" id="CHEBI:15377"/>
        <dbReference type="ChEBI" id="CHEBI:15378"/>
        <dbReference type="ChEBI" id="CHEBI:30616"/>
        <dbReference type="ChEBI" id="CHEBI:43474"/>
        <dbReference type="ChEBI" id="CHEBI:456216"/>
        <dbReference type="EC" id="5.6.2.3"/>
    </reaction>
</comment>
<dbReference type="GO" id="GO:0009432">
    <property type="term" value="P:SOS response"/>
    <property type="evidence" value="ECO:0007669"/>
    <property type="project" value="TreeGrafter"/>
</dbReference>
<reference evidence="8 9" key="1">
    <citation type="submission" date="2017-08" db="EMBL/GenBank/DDBJ databases">
        <title>Fine stratification of microbial communities through a metagenomic profile of the photic zone.</title>
        <authorList>
            <person name="Haro-Moreno J.M."/>
            <person name="Lopez-Perez M."/>
            <person name="De La Torre J."/>
            <person name="Picazo A."/>
            <person name="Camacho A."/>
            <person name="Rodriguez-Valera F."/>
        </authorList>
    </citation>
    <scope>NUCLEOTIDE SEQUENCE [LARGE SCALE GENOMIC DNA]</scope>
    <source>
        <strain evidence="8">MED-G24</strain>
    </source>
</reference>
<evidence type="ECO:0000256" key="3">
    <source>
        <dbReference type="ARBA" id="ARBA00022801"/>
    </source>
</evidence>
<dbReference type="EMBL" id="NTKD01000054">
    <property type="protein sequence ID" value="PDH37050.1"/>
    <property type="molecule type" value="Genomic_DNA"/>
</dbReference>
<keyword evidence="6" id="KW-0408">Iron</keyword>
<keyword evidence="6" id="KW-0479">Metal-binding</keyword>
<evidence type="ECO:0000256" key="6">
    <source>
        <dbReference type="HAMAP-Rule" id="MF_02205"/>
    </source>
</evidence>
<keyword evidence="5 6" id="KW-0238">DNA-binding</keyword>
<dbReference type="SUPFAM" id="SSF52540">
    <property type="entry name" value="P-loop containing nucleoside triphosphate hydrolases"/>
    <property type="match status" value="1"/>
</dbReference>
<name>A0A2A5WKK5_9GAMM</name>
<dbReference type="PANTHER" id="PTHR11472">
    <property type="entry name" value="DNA REPAIR DEAD HELICASE RAD3/XP-D SUBFAMILY MEMBER"/>
    <property type="match status" value="1"/>
</dbReference>
<comment type="cofactor">
    <cofactor evidence="6">
        <name>[4Fe-4S] cluster</name>
        <dbReference type="ChEBI" id="CHEBI:49883"/>
    </cofactor>
    <text evidence="6">Binds 1 [4Fe-4S] cluster.</text>
</comment>
<dbReference type="SMART" id="SM00491">
    <property type="entry name" value="HELICc2"/>
    <property type="match status" value="1"/>
</dbReference>
<evidence type="ECO:0000259" key="7">
    <source>
        <dbReference type="PROSITE" id="PS51193"/>
    </source>
</evidence>
<evidence type="ECO:0000256" key="1">
    <source>
        <dbReference type="ARBA" id="ARBA00022485"/>
    </source>
</evidence>
<feature type="binding site" evidence="6">
    <location>
        <position position="213"/>
    </location>
    <ligand>
        <name>[4Fe-4S] cluster</name>
        <dbReference type="ChEBI" id="CHEBI:49883"/>
    </ligand>
</feature>